<keyword evidence="2" id="KW-1185">Reference proteome</keyword>
<protein>
    <submittedName>
        <fullName evidence="1">Uncharacterized protein</fullName>
    </submittedName>
</protein>
<reference evidence="2" key="1">
    <citation type="journal article" date="2023" name="G3 (Bethesda)">
        <title>Genome assembly and association tests identify interacting loci associated with vigor, precocity, and sex in interspecific pistachio rootstocks.</title>
        <authorList>
            <person name="Palmer W."/>
            <person name="Jacygrad E."/>
            <person name="Sagayaradj S."/>
            <person name="Cavanaugh K."/>
            <person name="Han R."/>
            <person name="Bertier L."/>
            <person name="Beede B."/>
            <person name="Kafkas S."/>
            <person name="Golino D."/>
            <person name="Preece J."/>
            <person name="Michelmore R."/>
        </authorList>
    </citation>
    <scope>NUCLEOTIDE SEQUENCE [LARGE SCALE GENOMIC DNA]</scope>
</reference>
<comment type="caution">
    <text evidence="1">The sequence shown here is derived from an EMBL/GenBank/DDBJ whole genome shotgun (WGS) entry which is preliminary data.</text>
</comment>
<dbReference type="Proteomes" id="UP001164250">
    <property type="component" value="Chromosome 2"/>
</dbReference>
<gene>
    <name evidence="1" type="ORF">Patl1_18965</name>
</gene>
<proteinExistence type="predicted"/>
<evidence type="ECO:0000313" key="1">
    <source>
        <dbReference type="EMBL" id="KAJ0105098.1"/>
    </source>
</evidence>
<name>A0ACC1BZ22_9ROSI</name>
<sequence length="797" mass="88477">MQELRGLHYPLLFQWFQSHQSPPVAIISDFLLGWTHQLASEVGVAHIVFSPTGAFGLSTFFTLWKDQPKNSNSLLQFPNLPLCSSLRGYEIPEIYRTTRPGEPGWEIIRNVSLADMASWGMILNTSTHLDGIYIEHLKNQVGHNRVWAVGPLMLPKDDDTAGDLMTWLDAREDGSVVYVCFGSRGMLTKKQTNELAAGLEKSGVNFIWCVKLQNEKHVARDCGDIPEGFEDHVAGRGYIIKGWAPQVEILRHRAVGVFLTHCGWNSTLEGIAGGVLMLTWPMRAEQFLNARLLVEQLGVGMRAGEGTRNIPESTDLAQLLIESLDETRAERVKAKELRDAVLVPGIPAIPKPSAMSPSKPHILVYPYPASGHIIPLLDLTHRLLSRGLNVTVLLTPNTVSLLDPLLSSRYSSSLQSLIFPSPESPTRPGFVFNMMSLRDLHYPLLLQWFRSHSSPPVAIISDFFLGWTHQLASEVGVARVVFSCTGAFGLSIFFTLWRDQPKRDDPHNDNSLVHFPNLPNCPHLPWYQVPTLYRTSKPGESVWEFVKDVALGDIASWGIVFNTSAHLEQVYIKHIKTQVGHDRLWAVGPLLPKGDDLAGGTTTNRGGSSSVACHEVMTWLDARKDESVVYICFGSHAMLSRKQMGRVSYCRGKESDRVAGRGYIIKGWAPQVEILRHRAVGVFLTHCGWNSTLEGVAAGVVMLTWPMGAEQFVNAKLLVEQLGVGIRVGEAIQNIPESTELARLLIESLDDRRPERVKAKELRDAVLGGVAQGGSSDKYLDEFVRSLNELQSPKVPN</sequence>
<dbReference type="EMBL" id="CM047898">
    <property type="protein sequence ID" value="KAJ0105098.1"/>
    <property type="molecule type" value="Genomic_DNA"/>
</dbReference>
<organism evidence="1 2">
    <name type="scientific">Pistacia atlantica</name>
    <dbReference type="NCBI Taxonomy" id="434234"/>
    <lineage>
        <taxon>Eukaryota</taxon>
        <taxon>Viridiplantae</taxon>
        <taxon>Streptophyta</taxon>
        <taxon>Embryophyta</taxon>
        <taxon>Tracheophyta</taxon>
        <taxon>Spermatophyta</taxon>
        <taxon>Magnoliopsida</taxon>
        <taxon>eudicotyledons</taxon>
        <taxon>Gunneridae</taxon>
        <taxon>Pentapetalae</taxon>
        <taxon>rosids</taxon>
        <taxon>malvids</taxon>
        <taxon>Sapindales</taxon>
        <taxon>Anacardiaceae</taxon>
        <taxon>Pistacia</taxon>
    </lineage>
</organism>
<evidence type="ECO:0000313" key="2">
    <source>
        <dbReference type="Proteomes" id="UP001164250"/>
    </source>
</evidence>
<accession>A0ACC1BZ22</accession>